<keyword evidence="3" id="KW-1185">Reference proteome</keyword>
<evidence type="ECO:0000313" key="3">
    <source>
        <dbReference type="Proteomes" id="UP000186002"/>
    </source>
</evidence>
<evidence type="ECO:0000313" key="2">
    <source>
        <dbReference type="EMBL" id="SHN12656.1"/>
    </source>
</evidence>
<feature type="domain" description="Polymerase beta nucleotidyltransferase" evidence="1">
    <location>
        <begin position="72"/>
        <end position="143"/>
    </location>
</feature>
<dbReference type="Gene3D" id="1.10.1220.10">
    <property type="entry name" value="Met repressor-like"/>
    <property type="match status" value="1"/>
</dbReference>
<dbReference type="Gene3D" id="3.30.460.10">
    <property type="entry name" value="Beta Polymerase, domain 2"/>
    <property type="match status" value="1"/>
</dbReference>
<proteinExistence type="predicted"/>
<evidence type="ECO:0000259" key="1">
    <source>
        <dbReference type="Pfam" id="PF18765"/>
    </source>
</evidence>
<dbReference type="AlphaFoldDB" id="A0A1M7P7G5"/>
<dbReference type="PANTHER" id="PTHR43852">
    <property type="entry name" value="NUCLEOTIDYLTRANSFERASE"/>
    <property type="match status" value="1"/>
</dbReference>
<dbReference type="InterPro" id="IPR041633">
    <property type="entry name" value="Polbeta"/>
</dbReference>
<keyword evidence="2" id="KW-0808">Transferase</keyword>
<dbReference type="SUPFAM" id="SSF47598">
    <property type="entry name" value="Ribbon-helix-helix"/>
    <property type="match status" value="1"/>
</dbReference>
<dbReference type="PANTHER" id="PTHR43852:SF2">
    <property type="entry name" value="PROTEIN ADENYLYLTRANSFERASE MNTA"/>
    <property type="match status" value="1"/>
</dbReference>
<dbReference type="OrthoDB" id="559450at2"/>
<protein>
    <submittedName>
        <fullName evidence="2">Predicted nucleotidyltransferase</fullName>
    </submittedName>
</protein>
<organism evidence="2 3">
    <name type="scientific">Roseibium suaedae</name>
    <dbReference type="NCBI Taxonomy" id="735517"/>
    <lineage>
        <taxon>Bacteria</taxon>
        <taxon>Pseudomonadati</taxon>
        <taxon>Pseudomonadota</taxon>
        <taxon>Alphaproteobacteria</taxon>
        <taxon>Hyphomicrobiales</taxon>
        <taxon>Stappiaceae</taxon>
        <taxon>Roseibium</taxon>
    </lineage>
</organism>
<dbReference type="EMBL" id="FRBW01000006">
    <property type="protein sequence ID" value="SHN12656.1"/>
    <property type="molecule type" value="Genomic_DNA"/>
</dbReference>
<dbReference type="InterPro" id="IPR043519">
    <property type="entry name" value="NT_sf"/>
</dbReference>
<dbReference type="InterPro" id="IPR052930">
    <property type="entry name" value="TA_antitoxin_MntA"/>
</dbReference>
<dbReference type="SUPFAM" id="SSF81301">
    <property type="entry name" value="Nucleotidyltransferase"/>
    <property type="match status" value="1"/>
</dbReference>
<sequence>MSEQTTAYLSARVPAQLRNRFKSLAARKGAKVQELLNEIIEEYVAREDRPAVTATEAIKALRNLRPDLEAAGIAHLYLFGSVARGEARPDSDVDLAYMPSPKASLSLIDLGRLTQKIAQALGQTTEIDLVPFASLKPHVRETAEADMISVF</sequence>
<dbReference type="Pfam" id="PF18765">
    <property type="entry name" value="Polbeta"/>
    <property type="match status" value="1"/>
</dbReference>
<gene>
    <name evidence="2" type="ORF">SAMN05444272_4174</name>
</gene>
<dbReference type="RefSeq" id="WP_084082165.1">
    <property type="nucleotide sequence ID" value="NZ_FRBW01000006.1"/>
</dbReference>
<dbReference type="CDD" id="cd05403">
    <property type="entry name" value="NT_KNTase_like"/>
    <property type="match status" value="1"/>
</dbReference>
<reference evidence="2 3" key="1">
    <citation type="submission" date="2016-11" db="EMBL/GenBank/DDBJ databases">
        <authorList>
            <person name="Jaros S."/>
            <person name="Januszkiewicz K."/>
            <person name="Wedrychowicz H."/>
        </authorList>
    </citation>
    <scope>NUCLEOTIDE SEQUENCE [LARGE SCALE GENOMIC DNA]</scope>
    <source>
        <strain evidence="2 3">DSM 22153</strain>
    </source>
</reference>
<dbReference type="STRING" id="735517.SAMN05444272_4174"/>
<accession>A0A1M7P7G5</accession>
<dbReference type="InterPro" id="IPR013321">
    <property type="entry name" value="Arc_rbn_hlx_hlx"/>
</dbReference>
<name>A0A1M7P7G5_9HYPH</name>
<dbReference type="InterPro" id="IPR010985">
    <property type="entry name" value="Ribbon_hlx_hlx"/>
</dbReference>
<dbReference type="Proteomes" id="UP000186002">
    <property type="component" value="Unassembled WGS sequence"/>
</dbReference>
<dbReference type="GO" id="GO:0006355">
    <property type="term" value="P:regulation of DNA-templated transcription"/>
    <property type="evidence" value="ECO:0007669"/>
    <property type="project" value="InterPro"/>
</dbReference>
<dbReference type="GO" id="GO:0016740">
    <property type="term" value="F:transferase activity"/>
    <property type="evidence" value="ECO:0007669"/>
    <property type="project" value="UniProtKB-KW"/>
</dbReference>